<gene>
    <name evidence="3" type="ORF">BSAL_78660</name>
</gene>
<feature type="non-terminal residue" evidence="3">
    <location>
        <position position="1"/>
    </location>
</feature>
<keyword evidence="4" id="KW-1185">Reference proteome</keyword>
<feature type="region of interest" description="Disordered" evidence="2">
    <location>
        <begin position="218"/>
        <end position="281"/>
    </location>
</feature>
<evidence type="ECO:0000313" key="4">
    <source>
        <dbReference type="Proteomes" id="UP000051952"/>
    </source>
</evidence>
<feature type="compositionally biased region" description="Polar residues" evidence="2">
    <location>
        <begin position="251"/>
        <end position="266"/>
    </location>
</feature>
<dbReference type="PANTHER" id="PTHR46563:SF4">
    <property type="entry name" value="ASPARTYL_ASPARAGINYL BETA-HYDROXYLASE ISOFORM X1"/>
    <property type="match status" value="1"/>
</dbReference>
<dbReference type="AlphaFoldDB" id="A0A0S4KEX1"/>
<accession>A0A0S4KEX1</accession>
<protein>
    <submittedName>
        <fullName evidence="3">Uncharacterized protein</fullName>
    </submittedName>
</protein>
<keyword evidence="1" id="KW-0175">Coiled coil</keyword>
<evidence type="ECO:0000256" key="1">
    <source>
        <dbReference type="SAM" id="Coils"/>
    </source>
</evidence>
<reference evidence="4" key="1">
    <citation type="submission" date="2015-09" db="EMBL/GenBank/DDBJ databases">
        <authorList>
            <consortium name="Pathogen Informatics"/>
        </authorList>
    </citation>
    <scope>NUCLEOTIDE SEQUENCE [LARGE SCALE GENOMIC DNA]</scope>
    <source>
        <strain evidence="4">Lake Konstanz</strain>
    </source>
</reference>
<evidence type="ECO:0000256" key="2">
    <source>
        <dbReference type="SAM" id="MobiDB-lite"/>
    </source>
</evidence>
<feature type="coiled-coil region" evidence="1">
    <location>
        <begin position="1"/>
        <end position="121"/>
    </location>
</feature>
<dbReference type="Proteomes" id="UP000051952">
    <property type="component" value="Unassembled WGS sequence"/>
</dbReference>
<sequence>IEAERLETERIEAERLEAERLEAERLEAERIEAERIEAERLEAERLEAERLEAERIEAERLEAERLEAERLEAERLEAERIEAERLETERIEAERIEAERLEAERLEAERIETERLETERLQIVIVDQRAQLVGSETSGRAEVEQVAHQELVSVVKEFAMVVRRVSEAEKRRATVLVVETEFANRSAVEREEASLYGGLMGEWKAQAEFLAWGDDDSEWASDGRSAPVPAMTSGTSVANTPARPAAIPGSAANTAMFSATQSSSPKRTPGKGWDDDWEAWD</sequence>
<dbReference type="VEuPathDB" id="TriTrypDB:BSAL_78660"/>
<evidence type="ECO:0000313" key="3">
    <source>
        <dbReference type="EMBL" id="CUI14224.1"/>
    </source>
</evidence>
<dbReference type="PANTHER" id="PTHR46563">
    <property type="entry name" value="RING-TYPE DOMAIN-CONTAINING PROTEIN"/>
    <property type="match status" value="1"/>
</dbReference>
<organism evidence="3 4">
    <name type="scientific">Bodo saltans</name>
    <name type="common">Flagellated protozoan</name>
    <dbReference type="NCBI Taxonomy" id="75058"/>
    <lineage>
        <taxon>Eukaryota</taxon>
        <taxon>Discoba</taxon>
        <taxon>Euglenozoa</taxon>
        <taxon>Kinetoplastea</taxon>
        <taxon>Metakinetoplastina</taxon>
        <taxon>Eubodonida</taxon>
        <taxon>Bodonidae</taxon>
        <taxon>Bodo</taxon>
    </lineage>
</organism>
<name>A0A0S4KEX1_BODSA</name>
<dbReference type="EMBL" id="CYKH01000786">
    <property type="protein sequence ID" value="CUI14224.1"/>
    <property type="molecule type" value="Genomic_DNA"/>
</dbReference>
<proteinExistence type="predicted"/>